<organism evidence="1 2">
    <name type="scientific">Sphingomonas aurantiaca</name>
    <dbReference type="NCBI Taxonomy" id="185949"/>
    <lineage>
        <taxon>Bacteria</taxon>
        <taxon>Pseudomonadati</taxon>
        <taxon>Pseudomonadota</taxon>
        <taxon>Alphaproteobacteria</taxon>
        <taxon>Sphingomonadales</taxon>
        <taxon>Sphingomonadaceae</taxon>
        <taxon>Sphingomonas</taxon>
    </lineage>
</organism>
<sequence>MEAVPEPGMYLRMFGDRDRSKAAQAILVARAFRKRLFPSEIFDDHAWGMLLVLFIAFADGEVISEIALLERVGLSVTAGRRWIAHLVGEDQIELREDGGGVTLSETALTKLRIFLDEACDVSNWLVSVRH</sequence>
<protein>
    <recommendedName>
        <fullName evidence="3">MarR family transcriptional regulator</fullName>
    </recommendedName>
</protein>
<evidence type="ECO:0008006" key="3">
    <source>
        <dbReference type="Google" id="ProtNLM"/>
    </source>
</evidence>
<evidence type="ECO:0000313" key="2">
    <source>
        <dbReference type="Proteomes" id="UP000326857"/>
    </source>
</evidence>
<proteinExistence type="predicted"/>
<gene>
    <name evidence="1" type="ORF">SPHINGO391_460099</name>
</gene>
<reference evidence="1 2" key="1">
    <citation type="submission" date="2019-09" db="EMBL/GenBank/DDBJ databases">
        <authorList>
            <person name="Dittami M. S."/>
        </authorList>
    </citation>
    <scope>NUCLEOTIDE SEQUENCE [LARGE SCALE GENOMIC DNA]</scope>
    <source>
        <strain evidence="1">SPHINGO391</strain>
    </source>
</reference>
<accession>A0A5E7ZKS1</accession>
<dbReference type="Proteomes" id="UP000326857">
    <property type="component" value="Unassembled WGS sequence"/>
</dbReference>
<evidence type="ECO:0000313" key="1">
    <source>
        <dbReference type="EMBL" id="VVT19355.1"/>
    </source>
</evidence>
<dbReference type="AlphaFoldDB" id="A0A5E7ZKS1"/>
<name>A0A5E7ZKS1_9SPHN</name>
<dbReference type="EMBL" id="CABVLI010000041">
    <property type="protein sequence ID" value="VVT19355.1"/>
    <property type="molecule type" value="Genomic_DNA"/>
</dbReference>
<dbReference type="RefSeq" id="WP_151991168.1">
    <property type="nucleotide sequence ID" value="NZ_LR701528.1"/>
</dbReference>